<dbReference type="EMBL" id="SOYY01000013">
    <property type="protein sequence ID" value="KAA0713094.1"/>
    <property type="molecule type" value="Genomic_DNA"/>
</dbReference>
<dbReference type="Pfam" id="PF12423">
    <property type="entry name" value="KIF1B"/>
    <property type="match status" value="1"/>
</dbReference>
<dbReference type="GO" id="GO:0007018">
    <property type="term" value="P:microtubule-based movement"/>
    <property type="evidence" value="ECO:0007669"/>
    <property type="project" value="InterPro"/>
</dbReference>
<sequence>MAVASVKVAVRVRPFNSREISKESKCIIQMSGNTTTIINPKAPKENKSFNFDYSYWSHTSPEDINYASQQQVYKDIGEEMLLHAFEGYNVCIFAYGQTGAGKSYTMMGKQEKGQEGIIPLVSFMEVYCERVRDLLNPKNKGNLRVREHPLLGPYVEDLSKLAVTSYNDVQDLMDSGNKARTVAATNMNETSSRSHAVFNIIFTQRRQDAETDNTSEKVSKISLVDLAGSERADSTGAKGTRLKEGANINKSLTTLGKVISALAEVNKKKKKVESFIPYRDSVLTWLLRENLGGNSRTAMVAALSPADINYDETLSTLRYADRAKQIRCNAVINEDPNNRLVRELKEEVSRLKDLLYTQGLGDITEMTNAMTGMSPSPSLSALSSGAGSISSLHDRIMFTPGSEEAIERLKETQKIIAELNETWEEKLRRTEAIRMDREALLAEMGVAIREDGGTVGVCSPKKTPHLVNLNEDPLMSECLLYYIKDGVTRVGREDSSIRPDIVLSGHFITEEHCIFTSSTGPMGEVILGPCERAETYVNGKRVTEPTVLRSGNRIIMGKSHVFRFNHPEQARHERGRTPSSETPMEPVDWAFAQRELFEKQGIDMKQEMDYRLQDLEDQYRKEREEANNLLEQQRLVGGGVDVDQGEGQRSRHMKGNRSGAEADLNCGGLLETREAQDYESRLEALQMQVDRCYPDKAEEEDVPLEEAKTTQQSRTKRFLVQLTVKETELALWAFRKWRCYQFTSLRDLLWGNAIFLKEANAISVELKKKVQFQFVLLTDTLYSPLPPDLLPAETAKDQENEPFPRTIVAVEVQDQINRATHYWTLEKLRHRLDLMREMYDHAAEVPSNALEDCNSVQTGGDPFYDWFPWFRKVGRSFVYLSNLLYPVTLAHRIAIVSEKGEVKGFLRVAVQAISADEETPDCGSVVRQSGTAKISFDDQQFEKYQSESCPAGLSLAGVSQEELQILEREGQNPEICLSSDEVNNNTSNSDEEETSVITGLDGILDGALDHLRIGEVFTFRVTVLQASSISADYADIFCQFKHDEAFSTEPLKNTGRGPPLGFYHVQNIAVEVTESFIEYIKTQPIVFEVFGHYQRKHLPPLCKDIISPLHPRRQQFLRVMPLSKPAADNNTASDREKNLELIRYLLPEVFNGALVDSLSSRALSAAGVAVSYLLEEEEQAKLPAPSLSICSVIKGQKPVPATKLTALTRPIAGPCHCKYDLMVFFEICELEANGDYISSVVDHRVGIPCHGTFMLHQGIQRRVKVTIVHESGRDIKWKEVRELVVGRIRNTKEADETIIDPNILSLNILSAGFIRPTQDDRTFYHFEAAWDSSMHNSFLLNRVTPYGEKIYMTLSAYLEMENCTQPTVITKDLCMLFYSRDAKLSASSSIRNLFSSGSLRTSEGNRVTSLYELSLCHVADAGRPGLQRPHRRVLDTSVAYVQGEENLAGWRPRSDSLILEHQWELEKLSLVQEVEKTRHYLLLREKLESSLLLGQESLLSCGSMAVIDSSCPSTHLGLDHNPRPGPDNPNERQRELTARCLRLLNHTFNRDYSHMFVSVSKSKLTEMSLTLLKHSASLGAESTLTPTSTIPFLIEGRYGSNTELRPPTPRSYAVSHNPDSETDVKKSPPESRPRTHTFVPDIHEIHIR</sequence>
<evidence type="ECO:0000256" key="7">
    <source>
        <dbReference type="ARBA" id="ARBA00023175"/>
    </source>
</evidence>
<organism evidence="14 15">
    <name type="scientific">Triplophysa tibetana</name>
    <dbReference type="NCBI Taxonomy" id="1572043"/>
    <lineage>
        <taxon>Eukaryota</taxon>
        <taxon>Metazoa</taxon>
        <taxon>Chordata</taxon>
        <taxon>Craniata</taxon>
        <taxon>Vertebrata</taxon>
        <taxon>Euteleostomi</taxon>
        <taxon>Actinopterygii</taxon>
        <taxon>Neopterygii</taxon>
        <taxon>Teleostei</taxon>
        <taxon>Ostariophysi</taxon>
        <taxon>Cypriniformes</taxon>
        <taxon>Nemacheilidae</taxon>
        <taxon>Triplophysa</taxon>
    </lineage>
</organism>
<evidence type="ECO:0000256" key="2">
    <source>
        <dbReference type="ARBA" id="ARBA00022490"/>
    </source>
</evidence>
<dbReference type="InterPro" id="IPR022140">
    <property type="entry name" value="Kinesin-like_KIF1-typ"/>
</dbReference>
<dbReference type="GO" id="GO:0005524">
    <property type="term" value="F:ATP binding"/>
    <property type="evidence" value="ECO:0007669"/>
    <property type="project" value="UniProtKB-UniRule"/>
</dbReference>
<evidence type="ECO:0000256" key="1">
    <source>
        <dbReference type="ARBA" id="ARBA00004245"/>
    </source>
</evidence>
<comment type="caution">
    <text evidence="14">The sequence shown here is derived from an EMBL/GenBank/DDBJ whole genome shotgun (WGS) entry which is preliminary data.</text>
</comment>
<reference evidence="14 15" key="1">
    <citation type="journal article" date="2019" name="Mol. Ecol. Resour.">
        <title>Chromosome-level genome assembly of Triplophysa tibetana, a fish adapted to the harsh high-altitude environment of the Tibetan Plateau.</title>
        <authorList>
            <person name="Yang X."/>
            <person name="Liu H."/>
            <person name="Ma Z."/>
            <person name="Zou Y."/>
            <person name="Zou M."/>
            <person name="Mao Y."/>
            <person name="Li X."/>
            <person name="Wang H."/>
            <person name="Chen T."/>
            <person name="Wang W."/>
            <person name="Yang R."/>
        </authorList>
    </citation>
    <scope>NUCLEOTIDE SEQUENCE [LARGE SCALE GENOMIC DNA]</scope>
    <source>
        <strain evidence="14">TTIB1903HZAU</strain>
        <tissue evidence="14">Muscle</tissue>
    </source>
</reference>
<dbReference type="PROSITE" id="PS50006">
    <property type="entry name" value="FHA_DOMAIN"/>
    <property type="match status" value="1"/>
</dbReference>
<evidence type="ECO:0000256" key="4">
    <source>
        <dbReference type="ARBA" id="ARBA00022741"/>
    </source>
</evidence>
<dbReference type="PRINTS" id="PR00380">
    <property type="entry name" value="KINESINHEAVY"/>
</dbReference>
<evidence type="ECO:0000256" key="8">
    <source>
        <dbReference type="ARBA" id="ARBA00023212"/>
    </source>
</evidence>
<dbReference type="PROSITE" id="PS50067">
    <property type="entry name" value="KINESIN_MOTOR_2"/>
    <property type="match status" value="1"/>
</dbReference>
<keyword evidence="3" id="KW-0493">Microtubule</keyword>
<name>A0A5A9NSJ6_9TELE</name>
<dbReference type="InterPro" id="IPR000253">
    <property type="entry name" value="FHA_dom"/>
</dbReference>
<dbReference type="SUPFAM" id="SSF52540">
    <property type="entry name" value="P-loop containing nucleoside triphosphate hydrolases"/>
    <property type="match status" value="1"/>
</dbReference>
<keyword evidence="6 10" id="KW-0175">Coiled coil</keyword>
<dbReference type="FunFam" id="2.60.200.20:FF:000001">
    <property type="entry name" value="Kinesin family member 1B"/>
    <property type="match status" value="1"/>
</dbReference>
<dbReference type="Pfam" id="PF12473">
    <property type="entry name" value="DUF3694"/>
    <property type="match status" value="1"/>
</dbReference>
<evidence type="ECO:0000256" key="5">
    <source>
        <dbReference type="ARBA" id="ARBA00022840"/>
    </source>
</evidence>
<dbReference type="PROSITE" id="PS00411">
    <property type="entry name" value="KINESIN_MOTOR_1"/>
    <property type="match status" value="1"/>
</dbReference>
<keyword evidence="8" id="KW-0206">Cytoskeleton</keyword>
<dbReference type="Pfam" id="PF00225">
    <property type="entry name" value="Kinesin"/>
    <property type="match status" value="2"/>
</dbReference>
<proteinExistence type="inferred from homology"/>
<keyword evidence="2" id="KW-0963">Cytoplasm</keyword>
<dbReference type="InterPro" id="IPR008984">
    <property type="entry name" value="SMAD_FHA_dom_sf"/>
</dbReference>
<dbReference type="GO" id="GO:0003777">
    <property type="term" value="F:microtubule motor activity"/>
    <property type="evidence" value="ECO:0007669"/>
    <property type="project" value="InterPro"/>
</dbReference>
<dbReference type="InterPro" id="IPR022164">
    <property type="entry name" value="Kinesin-like"/>
</dbReference>
<dbReference type="Pfam" id="PF16183">
    <property type="entry name" value="Kinesin_assoc"/>
    <property type="match status" value="1"/>
</dbReference>
<feature type="region of interest" description="Disordered" evidence="11">
    <location>
        <begin position="639"/>
        <end position="660"/>
    </location>
</feature>
<gene>
    <name evidence="14" type="ORF">E1301_Tti020142</name>
</gene>
<dbReference type="InterPro" id="IPR001752">
    <property type="entry name" value="Kinesin_motor_dom"/>
</dbReference>
<evidence type="ECO:0000256" key="10">
    <source>
        <dbReference type="SAM" id="Coils"/>
    </source>
</evidence>
<dbReference type="GO" id="GO:0008017">
    <property type="term" value="F:microtubule binding"/>
    <property type="evidence" value="ECO:0007669"/>
    <property type="project" value="InterPro"/>
</dbReference>
<dbReference type="PANTHER" id="PTHR47117">
    <property type="entry name" value="STAR-RELATED LIPID TRANSFER PROTEIN 9"/>
    <property type="match status" value="1"/>
</dbReference>
<dbReference type="GO" id="GO:0005874">
    <property type="term" value="C:microtubule"/>
    <property type="evidence" value="ECO:0007669"/>
    <property type="project" value="UniProtKB-KW"/>
</dbReference>
<feature type="binding site" evidence="9">
    <location>
        <begin position="96"/>
        <end position="103"/>
    </location>
    <ligand>
        <name>ATP</name>
        <dbReference type="ChEBI" id="CHEBI:30616"/>
    </ligand>
</feature>
<evidence type="ECO:0000256" key="11">
    <source>
        <dbReference type="SAM" id="MobiDB-lite"/>
    </source>
</evidence>
<keyword evidence="15" id="KW-1185">Reference proteome</keyword>
<feature type="coiled-coil region" evidence="10">
    <location>
        <begin position="605"/>
        <end position="636"/>
    </location>
</feature>
<dbReference type="Gene3D" id="6.10.250.2520">
    <property type="match status" value="1"/>
</dbReference>
<evidence type="ECO:0000313" key="14">
    <source>
        <dbReference type="EMBL" id="KAA0713094.1"/>
    </source>
</evidence>
<keyword evidence="7 9" id="KW-0505">Motor protein</keyword>
<feature type="domain" description="Kinesin motor" evidence="13">
    <location>
        <begin position="5"/>
        <end position="326"/>
    </location>
</feature>
<keyword evidence="4 9" id="KW-0547">Nucleotide-binding</keyword>
<dbReference type="InterPro" id="IPR027417">
    <property type="entry name" value="P-loop_NTPase"/>
</dbReference>
<accession>A0A5A9NSJ6</accession>
<feature type="region of interest" description="Disordered" evidence="11">
    <location>
        <begin position="1601"/>
        <end position="1640"/>
    </location>
</feature>
<comment type="similarity">
    <text evidence="9">Belongs to the TRAFAC class myosin-kinesin ATPase superfamily. Kinesin family.</text>
</comment>
<dbReference type="InterPro" id="IPR019821">
    <property type="entry name" value="Kinesin_motor_CS"/>
</dbReference>
<dbReference type="SUPFAM" id="SSF49879">
    <property type="entry name" value="SMAD/FHA domain"/>
    <property type="match status" value="1"/>
</dbReference>
<dbReference type="PANTHER" id="PTHR47117:SF2">
    <property type="entry name" value="KINESIN-LIKE PROTEIN KIF1A ISOFORM X1"/>
    <property type="match status" value="1"/>
</dbReference>
<dbReference type="Gene3D" id="2.60.200.20">
    <property type="match status" value="1"/>
</dbReference>
<comment type="subcellular location">
    <subcellularLocation>
        <location evidence="1">Cytoplasm</location>
        <location evidence="1">Cytoskeleton</location>
    </subcellularLocation>
</comment>
<evidence type="ECO:0000259" key="12">
    <source>
        <dbReference type="PROSITE" id="PS50006"/>
    </source>
</evidence>
<evidence type="ECO:0000256" key="6">
    <source>
        <dbReference type="ARBA" id="ARBA00023054"/>
    </source>
</evidence>
<feature type="domain" description="FHA" evidence="12">
    <location>
        <begin position="488"/>
        <end position="542"/>
    </location>
</feature>
<evidence type="ECO:0000256" key="9">
    <source>
        <dbReference type="PROSITE-ProRule" id="PRU00283"/>
    </source>
</evidence>
<dbReference type="SMART" id="SM00129">
    <property type="entry name" value="KISc"/>
    <property type="match status" value="1"/>
</dbReference>
<dbReference type="Pfam" id="PF00498">
    <property type="entry name" value="FHA"/>
    <property type="match status" value="1"/>
</dbReference>
<dbReference type="SMART" id="SM00240">
    <property type="entry name" value="FHA"/>
    <property type="match status" value="1"/>
</dbReference>
<dbReference type="InterPro" id="IPR032405">
    <property type="entry name" value="Kinesin_assoc"/>
</dbReference>
<dbReference type="InterPro" id="IPR036961">
    <property type="entry name" value="Kinesin_motor_dom_sf"/>
</dbReference>
<dbReference type="Gene3D" id="3.40.850.10">
    <property type="entry name" value="Kinesin motor domain"/>
    <property type="match status" value="1"/>
</dbReference>
<dbReference type="CDD" id="cd01365">
    <property type="entry name" value="KISc_KIF1A_KIF1B"/>
    <property type="match status" value="1"/>
</dbReference>
<evidence type="ECO:0000313" key="15">
    <source>
        <dbReference type="Proteomes" id="UP000324632"/>
    </source>
</evidence>
<keyword evidence="5 9" id="KW-0067">ATP-binding</keyword>
<dbReference type="GO" id="GO:0048731">
    <property type="term" value="P:system development"/>
    <property type="evidence" value="ECO:0007669"/>
    <property type="project" value="UniProtKB-ARBA"/>
</dbReference>
<feature type="compositionally biased region" description="Basic and acidic residues" evidence="11">
    <location>
        <begin position="1618"/>
        <end position="1633"/>
    </location>
</feature>
<dbReference type="Proteomes" id="UP000324632">
    <property type="component" value="Chromosome 13"/>
</dbReference>
<dbReference type="FunFam" id="3.40.850.10:FF:000167">
    <property type="entry name" value="Uncharacterized protein"/>
    <property type="match status" value="1"/>
</dbReference>
<evidence type="ECO:0000259" key="13">
    <source>
        <dbReference type="PROSITE" id="PS50067"/>
    </source>
</evidence>
<protein>
    <submittedName>
        <fullName evidence="14">KIF1A Axonal transporter of synaptic vesicles Microtubule-based motor</fullName>
    </submittedName>
</protein>
<evidence type="ECO:0000256" key="3">
    <source>
        <dbReference type="ARBA" id="ARBA00022701"/>
    </source>
</evidence>